<gene>
    <name evidence="2" type="primary">LOC116308205</name>
</gene>
<organism evidence="1 2">
    <name type="scientific">Actinia tenebrosa</name>
    <name type="common">Australian red waratah sea anemone</name>
    <dbReference type="NCBI Taxonomy" id="6105"/>
    <lineage>
        <taxon>Eukaryota</taxon>
        <taxon>Metazoa</taxon>
        <taxon>Cnidaria</taxon>
        <taxon>Anthozoa</taxon>
        <taxon>Hexacorallia</taxon>
        <taxon>Actiniaria</taxon>
        <taxon>Actiniidae</taxon>
        <taxon>Actinia</taxon>
    </lineage>
</organism>
<proteinExistence type="predicted"/>
<dbReference type="PANTHER" id="PTHR47829">
    <property type="entry name" value="HYDROLASE, PUTATIVE (AFU_ORTHOLOGUE AFUA_1G12880)-RELATED"/>
    <property type="match status" value="1"/>
</dbReference>
<sequence>MFRLLRLRQGAVRLHPTTSLLLWRCASTEASFKPKAVAFDMGGVVIPSPNEIFGRFEVQHGLPKGAIGSAIRAGGDQGPWALLEMGKLPPEEFAEKFASILKTMTDKSVSVESLLDEIQTSTFAKPYPEMLAAIKAIRAHGLKAALVTNNWFMKNGKTFLPVDANDFDVVRDFEFIELTSK</sequence>
<dbReference type="InterPro" id="IPR052898">
    <property type="entry name" value="ACAD10-like"/>
</dbReference>
<dbReference type="PANTHER" id="PTHR47829:SF3">
    <property type="entry name" value="AMINOGLYCOSIDE PHOSPHOTRANSFERASE DOMAIN-CONTAINING PROTEIN"/>
    <property type="match status" value="1"/>
</dbReference>
<reference evidence="2" key="1">
    <citation type="submission" date="2025-08" db="UniProtKB">
        <authorList>
            <consortium name="RefSeq"/>
        </authorList>
    </citation>
    <scope>IDENTIFICATION</scope>
    <source>
        <tissue evidence="2">Tentacle</tissue>
    </source>
</reference>
<evidence type="ECO:0000313" key="2">
    <source>
        <dbReference type="RefSeq" id="XP_031574450.1"/>
    </source>
</evidence>
<dbReference type="KEGG" id="aten:116308205"/>
<keyword evidence="1" id="KW-1185">Reference proteome</keyword>
<dbReference type="OrthoDB" id="434771at2759"/>
<dbReference type="GeneID" id="116308205"/>
<dbReference type="SUPFAM" id="SSF56784">
    <property type="entry name" value="HAD-like"/>
    <property type="match status" value="1"/>
</dbReference>
<protein>
    <submittedName>
        <fullName evidence="2">Acyl-CoA dehydrogenase family member 10-like</fullName>
    </submittedName>
</protein>
<dbReference type="InParanoid" id="A0A6P8JD49"/>
<dbReference type="RefSeq" id="XP_031574450.1">
    <property type="nucleotide sequence ID" value="XM_031718590.1"/>
</dbReference>
<accession>A0A6P8JD49</accession>
<dbReference type="InterPro" id="IPR036412">
    <property type="entry name" value="HAD-like_sf"/>
</dbReference>
<dbReference type="Proteomes" id="UP000515163">
    <property type="component" value="Unplaced"/>
</dbReference>
<dbReference type="Pfam" id="PF00702">
    <property type="entry name" value="Hydrolase"/>
    <property type="match status" value="1"/>
</dbReference>
<dbReference type="Gene3D" id="3.40.50.1000">
    <property type="entry name" value="HAD superfamily/HAD-like"/>
    <property type="match status" value="1"/>
</dbReference>
<evidence type="ECO:0000313" key="1">
    <source>
        <dbReference type="Proteomes" id="UP000515163"/>
    </source>
</evidence>
<dbReference type="InterPro" id="IPR023214">
    <property type="entry name" value="HAD_sf"/>
</dbReference>
<name>A0A6P8JD49_ACTTE</name>
<dbReference type="AlphaFoldDB" id="A0A6P8JD49"/>